<evidence type="ECO:0000313" key="4">
    <source>
        <dbReference type="EMBL" id="VEL32092.1"/>
    </source>
</evidence>
<comment type="caution">
    <text evidence="4">The sequence shown here is derived from an EMBL/GenBank/DDBJ whole genome shotgun (WGS) entry which is preliminary data.</text>
</comment>
<dbReference type="GO" id="GO:0019240">
    <property type="term" value="P:citrulline biosynthetic process"/>
    <property type="evidence" value="ECO:0007669"/>
    <property type="project" value="TreeGrafter"/>
</dbReference>
<keyword evidence="2" id="KW-0547">Nucleotide-binding</keyword>
<dbReference type="PANTHER" id="PTHR11405:SF5">
    <property type="entry name" value="CAD PROTEIN"/>
    <property type="match status" value="1"/>
</dbReference>
<keyword evidence="3" id="KW-0067">ATP-binding</keyword>
<evidence type="ECO:0000256" key="2">
    <source>
        <dbReference type="ARBA" id="ARBA00022741"/>
    </source>
</evidence>
<protein>
    <submittedName>
        <fullName evidence="4">Uncharacterized protein</fullName>
    </submittedName>
</protein>
<dbReference type="GO" id="GO:0005829">
    <property type="term" value="C:cytosol"/>
    <property type="evidence" value="ECO:0007669"/>
    <property type="project" value="TreeGrafter"/>
</dbReference>
<proteinExistence type="predicted"/>
<dbReference type="OrthoDB" id="434at2759"/>
<dbReference type="AlphaFoldDB" id="A0A448XA53"/>
<dbReference type="GO" id="GO:0006541">
    <property type="term" value="P:glutamine metabolic process"/>
    <property type="evidence" value="ECO:0007669"/>
    <property type="project" value="TreeGrafter"/>
</dbReference>
<dbReference type="GO" id="GO:0005524">
    <property type="term" value="F:ATP binding"/>
    <property type="evidence" value="ECO:0007669"/>
    <property type="project" value="UniProtKB-KW"/>
</dbReference>
<dbReference type="SUPFAM" id="SSF52440">
    <property type="entry name" value="PreATP-grasp domain"/>
    <property type="match status" value="1"/>
</dbReference>
<keyword evidence="1" id="KW-0436">Ligase</keyword>
<dbReference type="Gene3D" id="3.30.470.20">
    <property type="entry name" value="ATP-grasp fold, B domain"/>
    <property type="match status" value="1"/>
</dbReference>
<reference evidence="4" key="1">
    <citation type="submission" date="2018-11" db="EMBL/GenBank/DDBJ databases">
        <authorList>
            <consortium name="Pathogen Informatics"/>
        </authorList>
    </citation>
    <scope>NUCLEOTIDE SEQUENCE</scope>
</reference>
<accession>A0A448XA53</accession>
<dbReference type="GO" id="GO:0006228">
    <property type="term" value="P:UTP biosynthetic process"/>
    <property type="evidence" value="ECO:0007669"/>
    <property type="project" value="TreeGrafter"/>
</dbReference>
<name>A0A448XA53_9PLAT</name>
<organism evidence="4 5">
    <name type="scientific">Protopolystoma xenopodis</name>
    <dbReference type="NCBI Taxonomy" id="117903"/>
    <lineage>
        <taxon>Eukaryota</taxon>
        <taxon>Metazoa</taxon>
        <taxon>Spiralia</taxon>
        <taxon>Lophotrochozoa</taxon>
        <taxon>Platyhelminthes</taxon>
        <taxon>Monogenea</taxon>
        <taxon>Polyopisthocotylea</taxon>
        <taxon>Polystomatidea</taxon>
        <taxon>Polystomatidae</taxon>
        <taxon>Protopolystoma</taxon>
    </lineage>
</organism>
<evidence type="ECO:0000256" key="1">
    <source>
        <dbReference type="ARBA" id="ARBA00022598"/>
    </source>
</evidence>
<dbReference type="GO" id="GO:0004070">
    <property type="term" value="F:aspartate carbamoyltransferase activity"/>
    <property type="evidence" value="ECO:0007669"/>
    <property type="project" value="TreeGrafter"/>
</dbReference>
<gene>
    <name evidence="4" type="ORF">PXEA_LOCUS25532</name>
</gene>
<dbReference type="GO" id="GO:0006207">
    <property type="term" value="P:'de novo' pyrimidine nucleobase biosynthetic process"/>
    <property type="evidence" value="ECO:0007669"/>
    <property type="project" value="TreeGrafter"/>
</dbReference>
<dbReference type="Proteomes" id="UP000784294">
    <property type="component" value="Unassembled WGS sequence"/>
</dbReference>
<evidence type="ECO:0000313" key="5">
    <source>
        <dbReference type="Proteomes" id="UP000784294"/>
    </source>
</evidence>
<dbReference type="GO" id="GO:0004151">
    <property type="term" value="F:dihydroorotase activity"/>
    <property type="evidence" value="ECO:0007669"/>
    <property type="project" value="TreeGrafter"/>
</dbReference>
<dbReference type="InterPro" id="IPR016185">
    <property type="entry name" value="PreATP-grasp_dom_sf"/>
</dbReference>
<keyword evidence="5" id="KW-1185">Reference proteome</keyword>
<dbReference type="EMBL" id="CAAALY010130093">
    <property type="protein sequence ID" value="VEL32092.1"/>
    <property type="molecule type" value="Genomic_DNA"/>
</dbReference>
<dbReference type="GO" id="GO:0004088">
    <property type="term" value="F:carbamoyl-phosphate synthase (glutamine-hydrolyzing) activity"/>
    <property type="evidence" value="ECO:0007669"/>
    <property type="project" value="TreeGrafter"/>
</dbReference>
<evidence type="ECO:0000256" key="3">
    <source>
        <dbReference type="ARBA" id="ARBA00022840"/>
    </source>
</evidence>
<sequence length="107" mass="12321">MGGQTPNNLVMPMHRLGLKILGTSPESIDTAENRFKFSRLLDRLGILQPSWKEVTDIESAKIFCQQVCGFELNALTYYHDFRVNLYSCLIPFLPLFYAKLVCIEDYI</sequence>
<dbReference type="PANTHER" id="PTHR11405">
    <property type="entry name" value="CARBAMOYLTRANSFERASE FAMILY MEMBER"/>
    <property type="match status" value="1"/>
</dbReference>